<dbReference type="STRING" id="1314790.A0A1Y1XVJ4"/>
<evidence type="ECO:0000313" key="5">
    <source>
        <dbReference type="Proteomes" id="UP000193498"/>
    </source>
</evidence>
<name>A0A1Y1XVJ4_9FUNG</name>
<feature type="compositionally biased region" description="Polar residues" evidence="2">
    <location>
        <begin position="341"/>
        <end position="359"/>
    </location>
</feature>
<dbReference type="GO" id="GO:0005829">
    <property type="term" value="C:cytosol"/>
    <property type="evidence" value="ECO:0007669"/>
    <property type="project" value="TreeGrafter"/>
</dbReference>
<keyword evidence="5" id="KW-1185">Reference proteome</keyword>
<dbReference type="EMBL" id="MCFE01000422">
    <property type="protein sequence ID" value="ORX89780.1"/>
    <property type="molecule type" value="Genomic_DNA"/>
</dbReference>
<dbReference type="OrthoDB" id="7785529at2759"/>
<dbReference type="GO" id="GO:0005886">
    <property type="term" value="C:plasma membrane"/>
    <property type="evidence" value="ECO:0007669"/>
    <property type="project" value="TreeGrafter"/>
</dbReference>
<dbReference type="InterPro" id="IPR011021">
    <property type="entry name" value="Arrestin-like_N"/>
</dbReference>
<feature type="compositionally biased region" description="Polar residues" evidence="2">
    <location>
        <begin position="371"/>
        <end position="384"/>
    </location>
</feature>
<dbReference type="Pfam" id="PF00339">
    <property type="entry name" value="Arrestin_N"/>
    <property type="match status" value="1"/>
</dbReference>
<gene>
    <name evidence="4" type="ORF">K493DRAFT_65448</name>
</gene>
<comment type="caution">
    <text evidence="4">The sequence shown here is derived from an EMBL/GenBank/DDBJ whole genome shotgun (WGS) entry which is preliminary data.</text>
</comment>
<dbReference type="Gene3D" id="2.60.40.640">
    <property type="match status" value="2"/>
</dbReference>
<dbReference type="GO" id="GO:0031625">
    <property type="term" value="F:ubiquitin protein ligase binding"/>
    <property type="evidence" value="ECO:0007669"/>
    <property type="project" value="TreeGrafter"/>
</dbReference>
<dbReference type="SMART" id="SM01017">
    <property type="entry name" value="Arrestin_C"/>
    <property type="match status" value="1"/>
</dbReference>
<accession>A0A1Y1XVJ4</accession>
<comment type="similarity">
    <text evidence="1">Belongs to the arrestin family. PalF/RIM8 subfamily.</text>
</comment>
<protein>
    <recommendedName>
        <fullName evidence="3">Arrestin C-terminal-like domain-containing protein</fullName>
    </recommendedName>
</protein>
<proteinExistence type="inferred from homology"/>
<organism evidence="4 5">
    <name type="scientific">Basidiobolus meristosporus CBS 931.73</name>
    <dbReference type="NCBI Taxonomy" id="1314790"/>
    <lineage>
        <taxon>Eukaryota</taxon>
        <taxon>Fungi</taxon>
        <taxon>Fungi incertae sedis</taxon>
        <taxon>Zoopagomycota</taxon>
        <taxon>Entomophthoromycotina</taxon>
        <taxon>Basidiobolomycetes</taxon>
        <taxon>Basidiobolales</taxon>
        <taxon>Basidiobolaceae</taxon>
        <taxon>Basidiobolus</taxon>
    </lineage>
</organism>
<dbReference type="AlphaFoldDB" id="A0A1Y1XVJ4"/>
<dbReference type="Pfam" id="PF02752">
    <property type="entry name" value="Arrestin_C"/>
    <property type="match status" value="1"/>
</dbReference>
<dbReference type="InParanoid" id="A0A1Y1XVJ4"/>
<feature type="domain" description="Arrestin C-terminal-like" evidence="3">
    <location>
        <begin position="148"/>
        <end position="283"/>
    </location>
</feature>
<feature type="region of interest" description="Disordered" evidence="2">
    <location>
        <begin position="330"/>
        <end position="468"/>
    </location>
</feature>
<reference evidence="4 5" key="1">
    <citation type="submission" date="2016-07" db="EMBL/GenBank/DDBJ databases">
        <title>Pervasive Adenine N6-methylation of Active Genes in Fungi.</title>
        <authorList>
            <consortium name="DOE Joint Genome Institute"/>
            <person name="Mondo S.J."/>
            <person name="Dannebaum R.O."/>
            <person name="Kuo R.C."/>
            <person name="Labutti K."/>
            <person name="Haridas S."/>
            <person name="Kuo A."/>
            <person name="Salamov A."/>
            <person name="Ahrendt S.R."/>
            <person name="Lipzen A."/>
            <person name="Sullivan W."/>
            <person name="Andreopoulos W.B."/>
            <person name="Clum A."/>
            <person name="Lindquist E."/>
            <person name="Daum C."/>
            <person name="Ramamoorthy G.K."/>
            <person name="Gryganskyi A."/>
            <person name="Culley D."/>
            <person name="Magnuson J.K."/>
            <person name="James T.Y."/>
            <person name="O'Malley M.A."/>
            <person name="Stajich J.E."/>
            <person name="Spatafora J.W."/>
            <person name="Visel A."/>
            <person name="Grigoriev I.V."/>
        </authorList>
    </citation>
    <scope>NUCLEOTIDE SEQUENCE [LARGE SCALE GENOMIC DNA]</scope>
    <source>
        <strain evidence="4 5">CBS 931.73</strain>
    </source>
</reference>
<evidence type="ECO:0000256" key="1">
    <source>
        <dbReference type="ARBA" id="ARBA00037950"/>
    </source>
</evidence>
<dbReference type="InterPro" id="IPR014756">
    <property type="entry name" value="Ig_E-set"/>
</dbReference>
<feature type="compositionally biased region" description="Polar residues" evidence="2">
    <location>
        <begin position="404"/>
        <end position="413"/>
    </location>
</feature>
<evidence type="ECO:0000259" key="3">
    <source>
        <dbReference type="SMART" id="SM01017"/>
    </source>
</evidence>
<evidence type="ECO:0000256" key="2">
    <source>
        <dbReference type="SAM" id="MobiDB-lite"/>
    </source>
</evidence>
<dbReference type="PANTHER" id="PTHR11188">
    <property type="entry name" value="ARRESTIN DOMAIN CONTAINING PROTEIN"/>
    <property type="match status" value="1"/>
</dbReference>
<dbReference type="PANTHER" id="PTHR11188:SF161">
    <property type="entry name" value="PH-RESPONSE REGULATOR PROTEIN PALF_RIM8"/>
    <property type="match status" value="1"/>
</dbReference>
<dbReference type="GO" id="GO:0030674">
    <property type="term" value="F:protein-macromolecule adaptor activity"/>
    <property type="evidence" value="ECO:0007669"/>
    <property type="project" value="TreeGrafter"/>
</dbReference>
<dbReference type="InterPro" id="IPR014752">
    <property type="entry name" value="Arrestin-like_C"/>
</dbReference>
<dbReference type="Proteomes" id="UP000193498">
    <property type="component" value="Unassembled WGS sequence"/>
</dbReference>
<feature type="compositionally biased region" description="Acidic residues" evidence="2">
    <location>
        <begin position="434"/>
        <end position="449"/>
    </location>
</feature>
<dbReference type="GO" id="GO:0070086">
    <property type="term" value="P:ubiquitin-dependent endocytosis"/>
    <property type="evidence" value="ECO:0007669"/>
    <property type="project" value="TreeGrafter"/>
</dbReference>
<dbReference type="SUPFAM" id="SSF81296">
    <property type="entry name" value="E set domains"/>
    <property type="match status" value="2"/>
</dbReference>
<dbReference type="InterPro" id="IPR011022">
    <property type="entry name" value="Arrestin_C-like"/>
</dbReference>
<dbReference type="InterPro" id="IPR050357">
    <property type="entry name" value="Arrestin_domain-protein"/>
</dbReference>
<evidence type="ECO:0000313" key="4">
    <source>
        <dbReference type="EMBL" id="ORX89780.1"/>
    </source>
</evidence>
<sequence>MSRNTSTKYVILQFIGEITTSLMSLTERKFNETQTVTLFNTELILFGTRNSDTATNLSIGEHKFPFEFHLPATSSSFSLPTCYLGNKGSIQYTLRATHHKPWIPTALSPRCVCPVLVSDFVDSQDPIYLTPLEETKEAILTLGTFRKSKGPVKAKVFIPKKAFTKGEIIPVKISISHIQPIRDANGIHVKLLQLSSFMANGYEQKQASVVFAQDLAYNVDSTSLSTTAEAKLRIPHSLPPTTIKSPLISFSYEIHVKVDLVPSTFHKKRLEYEFPLVVGTYPIMGESFEEDEVTPDITDYTSHAAEEEGDWTVVLPYLTEDQELYDISGGQDQTLAPEPSIQPSTSKNSFDLSRASSHEQIMVGNGHSRRNSSQNIAPNATFNPEPSAPHMHLMEKPPLDSLTVEPSASTSTPRDSRPSIPSAPSALDLGYMVDEAEEVPPSQETEDDLPPSYQEALRAGASQHWQYS</sequence>